<evidence type="ECO:0000256" key="9">
    <source>
        <dbReference type="SAM" id="SignalP"/>
    </source>
</evidence>
<evidence type="ECO:0000256" key="2">
    <source>
        <dbReference type="ARBA" id="ARBA00022473"/>
    </source>
</evidence>
<sequence>LIQSKRVHFVLRLIIIRSFMISVCSEMSYYNSNQANPLRGSEERIDMRRILAQLEQIHLWKEFAERTNEMIVTKNGRRMFPVIRSSLSGLEENAFYSVFLEFKQIEDNRWKYINGEWLQGGKAEPPPLEAIYKHPDSPNYGRHWMKESLNFSKVKLTNKTSGEGQIMLNSLHKYEPRIHVVRVDTDMASSCDIRGGIGQTFSRENVRTFPFPDTRFIAVTAYQNEDVTQLKIRYNPFAKAFQDNKGSHGGRSSSAMRQIPKSSPPNNEQQVQQFQRNYTVPQQQQQVQQPVAQQTQQVDNNPSQSQNTQHHQLQHQQQLEQTIQTKALYAYQNPYESAAYSQPQQHHHLQQQWESYYNGGSTPENGSYQNPHPWFTMNALAAVTTRNTQISPSNSSDHSSESPPPTPLHYSSSQQIPPAQQNVHQPQQSGFIHHQVPQESYGSSGYYNNQWPYSSYNYHHHHHHNGYNYSLTELNTNNTCKIESVTPPSNSSTPTPNKSPHNSDPWIDDSNSIPADPLI</sequence>
<dbReference type="GO" id="GO:0001708">
    <property type="term" value="P:cell fate specification"/>
    <property type="evidence" value="ECO:0007669"/>
    <property type="project" value="TreeGrafter"/>
</dbReference>
<feature type="compositionally biased region" description="Low complexity" evidence="8">
    <location>
        <begin position="279"/>
        <end position="319"/>
    </location>
</feature>
<proteinExistence type="predicted"/>
<evidence type="ECO:0000259" key="10">
    <source>
        <dbReference type="PROSITE" id="PS50252"/>
    </source>
</evidence>
<feature type="signal peptide" evidence="9">
    <location>
        <begin position="1"/>
        <end position="25"/>
    </location>
</feature>
<dbReference type="GO" id="GO:0005634">
    <property type="term" value="C:nucleus"/>
    <property type="evidence" value="ECO:0007669"/>
    <property type="project" value="UniProtKB-SubCell"/>
</dbReference>
<dbReference type="InterPro" id="IPR018186">
    <property type="entry name" value="TF_T-box_CS"/>
</dbReference>
<dbReference type="InterPro" id="IPR002070">
    <property type="entry name" value="TF_Brachyury"/>
</dbReference>
<feature type="domain" description="T-box" evidence="10">
    <location>
        <begin position="54"/>
        <end position="243"/>
    </location>
</feature>
<reference evidence="11" key="1">
    <citation type="submission" date="2014-05" db="EMBL/GenBank/DDBJ databases">
        <authorList>
            <person name="Chronopoulou M."/>
        </authorList>
    </citation>
    <scope>NUCLEOTIDE SEQUENCE</scope>
    <source>
        <tissue evidence="11">Whole organism</tissue>
    </source>
</reference>
<organism evidence="11">
    <name type="scientific">Lepeophtheirus salmonis</name>
    <name type="common">Salmon louse</name>
    <name type="synonym">Caligus salmonis</name>
    <dbReference type="NCBI Taxonomy" id="72036"/>
    <lineage>
        <taxon>Eukaryota</taxon>
        <taxon>Metazoa</taxon>
        <taxon>Ecdysozoa</taxon>
        <taxon>Arthropoda</taxon>
        <taxon>Crustacea</taxon>
        <taxon>Multicrustacea</taxon>
        <taxon>Hexanauplia</taxon>
        <taxon>Copepoda</taxon>
        <taxon>Siphonostomatoida</taxon>
        <taxon>Caligidae</taxon>
        <taxon>Lepeophtheirus</taxon>
    </lineage>
</organism>
<keyword evidence="9" id="KW-0732">Signal</keyword>
<evidence type="ECO:0000256" key="6">
    <source>
        <dbReference type="ARBA" id="ARBA00023242"/>
    </source>
</evidence>
<dbReference type="AlphaFoldDB" id="A0A0K2V8S8"/>
<feature type="chain" id="PRO_5005489509" description="T-box domain-containing protein" evidence="9">
    <location>
        <begin position="26"/>
        <end position="519"/>
    </location>
</feature>
<feature type="region of interest" description="Disordered" evidence="8">
    <location>
        <begin position="241"/>
        <end position="319"/>
    </location>
</feature>
<feature type="compositionally biased region" description="Polar residues" evidence="8">
    <location>
        <begin position="250"/>
        <end position="278"/>
    </location>
</feature>
<dbReference type="GO" id="GO:0001707">
    <property type="term" value="P:mesoderm formation"/>
    <property type="evidence" value="ECO:0007669"/>
    <property type="project" value="TreeGrafter"/>
</dbReference>
<dbReference type="InterPro" id="IPR046360">
    <property type="entry name" value="T-box_DNA-bd"/>
</dbReference>
<dbReference type="PANTHER" id="PTHR11267">
    <property type="entry name" value="T-BOX PROTEIN-RELATED"/>
    <property type="match status" value="1"/>
</dbReference>
<keyword evidence="4 7" id="KW-0238">DNA-binding</keyword>
<dbReference type="InterPro" id="IPR008967">
    <property type="entry name" value="p53-like_TF_DNA-bd_sf"/>
</dbReference>
<dbReference type="PANTHER" id="PTHR11267:SF106">
    <property type="entry name" value="T-RELATED PROTEIN"/>
    <property type="match status" value="1"/>
</dbReference>
<keyword evidence="5" id="KW-0804">Transcription</keyword>
<feature type="region of interest" description="Disordered" evidence="8">
    <location>
        <begin position="480"/>
        <end position="519"/>
    </location>
</feature>
<dbReference type="EMBL" id="HACA01028975">
    <property type="protein sequence ID" value="CDW46336.1"/>
    <property type="molecule type" value="Transcribed_RNA"/>
</dbReference>
<dbReference type="PRINTS" id="PR00938">
    <property type="entry name" value="BRACHYURY"/>
</dbReference>
<dbReference type="Pfam" id="PF00907">
    <property type="entry name" value="T-box"/>
    <property type="match status" value="1"/>
</dbReference>
<feature type="region of interest" description="Disordered" evidence="8">
    <location>
        <begin position="388"/>
        <end position="430"/>
    </location>
</feature>
<protein>
    <recommendedName>
        <fullName evidence="10">T-box domain-containing protein</fullName>
    </recommendedName>
</protein>
<keyword evidence="3" id="KW-0805">Transcription regulation</keyword>
<keyword evidence="6 7" id="KW-0539">Nucleus</keyword>
<dbReference type="GO" id="GO:0000785">
    <property type="term" value="C:chromatin"/>
    <property type="evidence" value="ECO:0007669"/>
    <property type="project" value="TreeGrafter"/>
</dbReference>
<dbReference type="SUPFAM" id="SSF49417">
    <property type="entry name" value="p53-like transcription factors"/>
    <property type="match status" value="1"/>
</dbReference>
<dbReference type="PROSITE" id="PS01283">
    <property type="entry name" value="TBOX_1"/>
    <property type="match status" value="1"/>
</dbReference>
<dbReference type="GO" id="GO:0003007">
    <property type="term" value="P:heart morphogenesis"/>
    <property type="evidence" value="ECO:0007669"/>
    <property type="project" value="TreeGrafter"/>
</dbReference>
<evidence type="ECO:0000256" key="4">
    <source>
        <dbReference type="ARBA" id="ARBA00023125"/>
    </source>
</evidence>
<keyword evidence="2" id="KW-0217">Developmental protein</keyword>
<dbReference type="SMART" id="SM00425">
    <property type="entry name" value="TBOX"/>
    <property type="match status" value="1"/>
</dbReference>
<evidence type="ECO:0000256" key="1">
    <source>
        <dbReference type="ARBA" id="ARBA00004123"/>
    </source>
</evidence>
<dbReference type="InterPro" id="IPR036960">
    <property type="entry name" value="T-box_sf"/>
</dbReference>
<evidence type="ECO:0000256" key="5">
    <source>
        <dbReference type="ARBA" id="ARBA00023163"/>
    </source>
</evidence>
<dbReference type="InterPro" id="IPR001699">
    <property type="entry name" value="TF_T-box"/>
</dbReference>
<dbReference type="Gene3D" id="2.60.40.820">
    <property type="entry name" value="Transcription factor, T-box"/>
    <property type="match status" value="1"/>
</dbReference>
<feature type="compositionally biased region" description="Low complexity" evidence="8">
    <location>
        <begin position="486"/>
        <end position="503"/>
    </location>
</feature>
<evidence type="ECO:0000256" key="7">
    <source>
        <dbReference type="PROSITE-ProRule" id="PRU00201"/>
    </source>
</evidence>
<evidence type="ECO:0000313" key="11">
    <source>
        <dbReference type="EMBL" id="CDW46336.1"/>
    </source>
</evidence>
<evidence type="ECO:0000256" key="3">
    <source>
        <dbReference type="ARBA" id="ARBA00023015"/>
    </source>
</evidence>
<name>A0A0K2V8S8_LEPSM</name>
<dbReference type="CDD" id="cd20192">
    <property type="entry name" value="T-box_TBXT_TBX19-like"/>
    <property type="match status" value="1"/>
</dbReference>
<dbReference type="OrthoDB" id="7442607at2759"/>
<evidence type="ECO:0000256" key="8">
    <source>
        <dbReference type="SAM" id="MobiDB-lite"/>
    </source>
</evidence>
<comment type="subcellular location">
    <subcellularLocation>
        <location evidence="1 7">Nucleus</location>
    </subcellularLocation>
</comment>
<dbReference type="GO" id="GO:0000981">
    <property type="term" value="F:DNA-binding transcription factor activity, RNA polymerase II-specific"/>
    <property type="evidence" value="ECO:0007669"/>
    <property type="project" value="TreeGrafter"/>
</dbReference>
<dbReference type="GO" id="GO:0045893">
    <property type="term" value="P:positive regulation of DNA-templated transcription"/>
    <property type="evidence" value="ECO:0007669"/>
    <property type="project" value="InterPro"/>
</dbReference>
<comment type="caution">
    <text evidence="7">Lacks conserved residue(s) required for the propagation of feature annotation.</text>
</comment>
<dbReference type="PROSITE" id="PS50252">
    <property type="entry name" value="TBOX_3"/>
    <property type="match status" value="1"/>
</dbReference>
<dbReference type="GO" id="GO:0000978">
    <property type="term" value="F:RNA polymerase II cis-regulatory region sequence-specific DNA binding"/>
    <property type="evidence" value="ECO:0007669"/>
    <property type="project" value="InterPro"/>
</dbReference>
<feature type="non-terminal residue" evidence="11">
    <location>
        <position position="1"/>
    </location>
</feature>
<accession>A0A0K2V8S8</accession>
<dbReference type="PRINTS" id="PR00937">
    <property type="entry name" value="TBOX"/>
</dbReference>
<feature type="compositionally biased region" description="Polar residues" evidence="8">
    <location>
        <begin position="409"/>
        <end position="430"/>
    </location>
</feature>